<dbReference type="KEGG" id="dmm:dnm_004840"/>
<keyword evidence="2" id="KW-1185">Reference proteome</keyword>
<evidence type="ECO:0000313" key="2">
    <source>
        <dbReference type="Proteomes" id="UP000663722"/>
    </source>
</evidence>
<protein>
    <submittedName>
        <fullName evidence="1">WbqC-like domain-containing protein</fullName>
    </submittedName>
</protein>
<reference evidence="1" key="1">
    <citation type="journal article" date="2021" name="Microb. Physiol.">
        <title>Proteogenomic Insights into the Physiology of Marine, Sulfate-Reducing, Filamentous Desulfonema limicola and Desulfonema magnum.</title>
        <authorList>
            <person name="Schnaars V."/>
            <person name="Wohlbrand L."/>
            <person name="Scheve S."/>
            <person name="Hinrichs C."/>
            <person name="Reinhardt R."/>
            <person name="Rabus R."/>
        </authorList>
    </citation>
    <scope>NUCLEOTIDE SEQUENCE</scope>
    <source>
        <strain evidence="1">4be13</strain>
    </source>
</reference>
<dbReference type="RefSeq" id="WP_207680955.1">
    <property type="nucleotide sequence ID" value="NZ_CP061800.1"/>
</dbReference>
<dbReference type="Proteomes" id="UP000663722">
    <property type="component" value="Chromosome"/>
</dbReference>
<dbReference type="Pfam" id="PF08889">
    <property type="entry name" value="WbqC"/>
    <property type="match status" value="1"/>
</dbReference>
<gene>
    <name evidence="1" type="ORF">dnm_004840</name>
</gene>
<accession>A0A975BFE6</accession>
<dbReference type="EMBL" id="CP061800">
    <property type="protein sequence ID" value="QTA84487.1"/>
    <property type="molecule type" value="Genomic_DNA"/>
</dbReference>
<proteinExistence type="predicted"/>
<dbReference type="AlphaFoldDB" id="A0A975BFE6"/>
<evidence type="ECO:0000313" key="1">
    <source>
        <dbReference type="EMBL" id="QTA84487.1"/>
    </source>
</evidence>
<dbReference type="InterPro" id="IPR014985">
    <property type="entry name" value="WbqC"/>
</dbReference>
<organism evidence="1 2">
    <name type="scientific">Desulfonema magnum</name>
    <dbReference type="NCBI Taxonomy" id="45655"/>
    <lineage>
        <taxon>Bacteria</taxon>
        <taxon>Pseudomonadati</taxon>
        <taxon>Thermodesulfobacteriota</taxon>
        <taxon>Desulfobacteria</taxon>
        <taxon>Desulfobacterales</taxon>
        <taxon>Desulfococcaceae</taxon>
        <taxon>Desulfonema</taxon>
    </lineage>
</organism>
<sequence>MKIGALQTAYLPWLGFFDQIFQCDLFIIYDDLQYTKKDWRNRNKIKTSDNAQWLTVPVVSKNSHKKKINEIDIAPDMPWAEQHWQAIKMNYSKSPFFNQYADFFYNLYKNSWTKLSPLNREIIDTCLDWLKIRTKVLYSSESGIEQDYLSWCGGRPDATERICYLCNRFNAWYFLEGPAGKNYVREDILKDAGICLEYHNYPHPVYHQRFGRFIPYLSVVDLLFNHGNESLAILTNGTTR</sequence>
<name>A0A975BFE6_9BACT</name>